<dbReference type="InterPro" id="IPR006696">
    <property type="entry name" value="DUF423"/>
</dbReference>
<dbReference type="PANTHER" id="PTHR43461:SF1">
    <property type="entry name" value="TRANSMEMBRANE PROTEIN 256"/>
    <property type="match status" value="1"/>
</dbReference>
<keyword evidence="3 6" id="KW-0812">Transmembrane</keyword>
<evidence type="ECO:0000313" key="8">
    <source>
        <dbReference type="Proteomes" id="UP000606786"/>
    </source>
</evidence>
<organism evidence="7 8">
    <name type="scientific">Ceratitis capitata</name>
    <name type="common">Mediterranean fruit fly</name>
    <name type="synonym">Tephritis capitata</name>
    <dbReference type="NCBI Taxonomy" id="7213"/>
    <lineage>
        <taxon>Eukaryota</taxon>
        <taxon>Metazoa</taxon>
        <taxon>Ecdysozoa</taxon>
        <taxon>Arthropoda</taxon>
        <taxon>Hexapoda</taxon>
        <taxon>Insecta</taxon>
        <taxon>Pterygota</taxon>
        <taxon>Neoptera</taxon>
        <taxon>Endopterygota</taxon>
        <taxon>Diptera</taxon>
        <taxon>Brachycera</taxon>
        <taxon>Muscomorpha</taxon>
        <taxon>Tephritoidea</taxon>
        <taxon>Tephritidae</taxon>
        <taxon>Ceratitis</taxon>
        <taxon>Ceratitis</taxon>
    </lineage>
</organism>
<sequence length="213" mass="23104">MYSIFVTTNRIGNSLSICKIIAEFTKKITESVKEMSSLGDSVGYLIFGNPISQALLSTAASVIETTEALLPRKLPAPNAGVPVLSSPPVRLPLWELAGSQYNFIRLAGLCGATAVIMGAYGKHNLAKISNMEEKSEAKTVFETANRFHFLHSFALLAMPLVRRPLLTGSMMVVGTMLFSGVLYYRALTGDRTYVPLATCGGFCLITAWLTLIF</sequence>
<protein>
    <submittedName>
        <fullName evidence="7">(Mediterranean fruit fly) hypothetical protein</fullName>
    </submittedName>
</protein>
<proteinExistence type="inferred from homology"/>
<keyword evidence="5 6" id="KW-0472">Membrane</keyword>
<dbReference type="AlphaFoldDB" id="A0A811U1G0"/>
<accession>A0A811U1G0</accession>
<evidence type="ECO:0000256" key="4">
    <source>
        <dbReference type="ARBA" id="ARBA00022989"/>
    </source>
</evidence>
<dbReference type="Proteomes" id="UP000606786">
    <property type="component" value="Unassembled WGS sequence"/>
</dbReference>
<name>A0A811U1G0_CERCA</name>
<comment type="subcellular location">
    <subcellularLocation>
        <location evidence="1">Membrane</location>
        <topology evidence="1">Multi-pass membrane protein</topology>
    </subcellularLocation>
</comment>
<evidence type="ECO:0000256" key="2">
    <source>
        <dbReference type="ARBA" id="ARBA00006208"/>
    </source>
</evidence>
<dbReference type="PANTHER" id="PTHR43461">
    <property type="entry name" value="TRANSMEMBRANE PROTEIN 256"/>
    <property type="match status" value="1"/>
</dbReference>
<dbReference type="GO" id="GO:0016020">
    <property type="term" value="C:membrane"/>
    <property type="evidence" value="ECO:0007669"/>
    <property type="project" value="UniProtKB-SubCell"/>
</dbReference>
<keyword evidence="8" id="KW-1185">Reference proteome</keyword>
<evidence type="ECO:0000256" key="1">
    <source>
        <dbReference type="ARBA" id="ARBA00004141"/>
    </source>
</evidence>
<evidence type="ECO:0000256" key="5">
    <source>
        <dbReference type="ARBA" id="ARBA00023136"/>
    </source>
</evidence>
<reference evidence="7" key="1">
    <citation type="submission" date="2020-11" db="EMBL/GenBank/DDBJ databases">
        <authorList>
            <person name="Whitehead M."/>
        </authorList>
    </citation>
    <scope>NUCLEOTIDE SEQUENCE</scope>
    <source>
        <strain evidence="7">EGII</strain>
    </source>
</reference>
<comment type="similarity">
    <text evidence="2">Belongs to the TMEM256 family.</text>
</comment>
<evidence type="ECO:0000256" key="3">
    <source>
        <dbReference type="ARBA" id="ARBA00022692"/>
    </source>
</evidence>
<dbReference type="Pfam" id="PF04241">
    <property type="entry name" value="DUF423"/>
    <property type="match status" value="1"/>
</dbReference>
<evidence type="ECO:0000256" key="6">
    <source>
        <dbReference type="SAM" id="Phobius"/>
    </source>
</evidence>
<feature type="transmembrane region" description="Helical" evidence="6">
    <location>
        <begin position="192"/>
        <end position="212"/>
    </location>
</feature>
<comment type="caution">
    <text evidence="7">The sequence shown here is derived from an EMBL/GenBank/DDBJ whole genome shotgun (WGS) entry which is preliminary data.</text>
</comment>
<evidence type="ECO:0000313" key="7">
    <source>
        <dbReference type="EMBL" id="CAD6992116.1"/>
    </source>
</evidence>
<keyword evidence="4 6" id="KW-1133">Transmembrane helix</keyword>
<dbReference type="OrthoDB" id="269173at2759"/>
<feature type="transmembrane region" description="Helical" evidence="6">
    <location>
        <begin position="165"/>
        <end position="186"/>
    </location>
</feature>
<dbReference type="EMBL" id="CAJHJT010000001">
    <property type="protein sequence ID" value="CAD6992116.1"/>
    <property type="molecule type" value="Genomic_DNA"/>
</dbReference>
<gene>
    <name evidence="7" type="ORF">CCAP1982_LOCUS1000</name>
</gene>